<dbReference type="PANTHER" id="PTHR37984:SF13">
    <property type="entry name" value="RIBONUCLEASE H"/>
    <property type="match status" value="1"/>
</dbReference>
<accession>A0A6J2KP23</accession>
<dbReference type="GO" id="GO:0071897">
    <property type="term" value="P:DNA biosynthetic process"/>
    <property type="evidence" value="ECO:0007669"/>
    <property type="project" value="UniProtKB-ARBA"/>
</dbReference>
<evidence type="ECO:0000313" key="2">
    <source>
        <dbReference type="Proteomes" id="UP000504629"/>
    </source>
</evidence>
<gene>
    <name evidence="3" type="primary">LOC114252432</name>
</gene>
<dbReference type="InterPro" id="IPR036397">
    <property type="entry name" value="RNaseH_sf"/>
</dbReference>
<dbReference type="InterPro" id="IPR050951">
    <property type="entry name" value="Retrovirus_Pol_polyprotein"/>
</dbReference>
<sequence length="154" mass="17284">GGEYYTKLDLSNAFQQCLLDEESQPMTAITTHIVLSVDSSQYGLGAVLTQKHIDGTERLVSCASRTLAPAELNYSQLDKEALAIMFGVTKHVYAQCQACRSQRAAPPSVPLHSWPWPEEPWARLNLDFLGPFNNKYYLIIVDAHSKWIEVEKLS</sequence>
<dbReference type="Pfam" id="PF17919">
    <property type="entry name" value="RT_RNaseH_2"/>
    <property type="match status" value="1"/>
</dbReference>
<reference evidence="3" key="1">
    <citation type="submission" date="2025-08" db="UniProtKB">
        <authorList>
            <consortium name="RefSeq"/>
        </authorList>
    </citation>
    <scope>IDENTIFICATION</scope>
    <source>
        <tissue evidence="3">Silk gland</tissue>
    </source>
</reference>
<dbReference type="Gene3D" id="3.30.420.10">
    <property type="entry name" value="Ribonuclease H-like superfamily/Ribonuclease H"/>
    <property type="match status" value="1"/>
</dbReference>
<proteinExistence type="predicted"/>
<dbReference type="SUPFAM" id="SSF56672">
    <property type="entry name" value="DNA/RNA polymerases"/>
    <property type="match status" value="1"/>
</dbReference>
<evidence type="ECO:0000259" key="1">
    <source>
        <dbReference type="Pfam" id="PF17919"/>
    </source>
</evidence>
<evidence type="ECO:0000313" key="3">
    <source>
        <dbReference type="RefSeq" id="XP_028042707.1"/>
    </source>
</evidence>
<organism evidence="2 3">
    <name type="scientific">Bombyx mandarina</name>
    <name type="common">Wild silk moth</name>
    <name type="synonym">Wild silkworm</name>
    <dbReference type="NCBI Taxonomy" id="7092"/>
    <lineage>
        <taxon>Eukaryota</taxon>
        <taxon>Metazoa</taxon>
        <taxon>Ecdysozoa</taxon>
        <taxon>Arthropoda</taxon>
        <taxon>Hexapoda</taxon>
        <taxon>Insecta</taxon>
        <taxon>Pterygota</taxon>
        <taxon>Neoptera</taxon>
        <taxon>Endopterygota</taxon>
        <taxon>Lepidoptera</taxon>
        <taxon>Glossata</taxon>
        <taxon>Ditrysia</taxon>
        <taxon>Bombycoidea</taxon>
        <taxon>Bombycidae</taxon>
        <taxon>Bombycinae</taxon>
        <taxon>Bombyx</taxon>
    </lineage>
</organism>
<dbReference type="AlphaFoldDB" id="A0A6J2KP23"/>
<dbReference type="GO" id="GO:0003676">
    <property type="term" value="F:nucleic acid binding"/>
    <property type="evidence" value="ECO:0007669"/>
    <property type="project" value="InterPro"/>
</dbReference>
<feature type="non-terminal residue" evidence="3">
    <location>
        <position position="154"/>
    </location>
</feature>
<feature type="domain" description="Reverse transcriptase/retrotransposon-derived protein RNase H-like" evidence="1">
    <location>
        <begin position="15"/>
        <end position="91"/>
    </location>
</feature>
<dbReference type="OrthoDB" id="5985335at2759"/>
<dbReference type="InterPro" id="IPR041577">
    <property type="entry name" value="RT_RNaseH_2"/>
</dbReference>
<dbReference type="KEGG" id="bman:114252432"/>
<dbReference type="GeneID" id="114252432"/>
<dbReference type="InterPro" id="IPR043502">
    <property type="entry name" value="DNA/RNA_pol_sf"/>
</dbReference>
<dbReference type="PANTHER" id="PTHR37984">
    <property type="entry name" value="PROTEIN CBG26694"/>
    <property type="match status" value="1"/>
</dbReference>
<protein>
    <submittedName>
        <fullName evidence="3">Uncharacterized protein K02A2.6-like</fullName>
    </submittedName>
</protein>
<dbReference type="RefSeq" id="XP_028042707.1">
    <property type="nucleotide sequence ID" value="XM_028186906.1"/>
</dbReference>
<feature type="non-terminal residue" evidence="3">
    <location>
        <position position="1"/>
    </location>
</feature>
<name>A0A6J2KP23_BOMMA</name>
<keyword evidence="2" id="KW-1185">Reference proteome</keyword>
<dbReference type="Proteomes" id="UP000504629">
    <property type="component" value="Unplaced"/>
</dbReference>